<dbReference type="RefSeq" id="WP_211854734.1">
    <property type="nucleotide sequence ID" value="NZ_JAAGBB010000028.1"/>
</dbReference>
<comment type="caution">
    <text evidence="1">The sequence shown here is derived from an EMBL/GenBank/DDBJ whole genome shotgun (WGS) entry which is preliminary data.</text>
</comment>
<dbReference type="EMBL" id="JAAGBB010000028">
    <property type="protein sequence ID" value="MBR0666955.1"/>
    <property type="molecule type" value="Genomic_DNA"/>
</dbReference>
<dbReference type="Proteomes" id="UP001196870">
    <property type="component" value="Unassembled WGS sequence"/>
</dbReference>
<reference evidence="2" key="1">
    <citation type="journal article" date="2021" name="Syst. Appl. Microbiol.">
        <title>Roseomonas hellenica sp. nov., isolated from roots of wild-growing Alkanna tinctoria.</title>
        <authorList>
            <person name="Rat A."/>
            <person name="Naranjo H.D."/>
            <person name="Lebbe L."/>
            <person name="Cnockaert M."/>
            <person name="Krigas N."/>
            <person name="Grigoriadou K."/>
            <person name="Maloupa E."/>
            <person name="Willems A."/>
        </authorList>
    </citation>
    <scope>NUCLEOTIDE SEQUENCE [LARGE SCALE GENOMIC DNA]</scope>
    <source>
        <strain evidence="2">LMG 31523</strain>
    </source>
</reference>
<proteinExistence type="predicted"/>
<accession>A0ABS5F339</accession>
<organism evidence="1 2">
    <name type="scientific">Plastoroseomonas hellenica</name>
    <dbReference type="NCBI Taxonomy" id="2687306"/>
    <lineage>
        <taxon>Bacteria</taxon>
        <taxon>Pseudomonadati</taxon>
        <taxon>Pseudomonadota</taxon>
        <taxon>Alphaproteobacteria</taxon>
        <taxon>Acetobacterales</taxon>
        <taxon>Acetobacteraceae</taxon>
        <taxon>Plastoroseomonas</taxon>
    </lineage>
</organism>
<keyword evidence="2" id="KW-1185">Reference proteome</keyword>
<evidence type="ECO:0000313" key="2">
    <source>
        <dbReference type="Proteomes" id="UP001196870"/>
    </source>
</evidence>
<gene>
    <name evidence="1" type="ORF">GXW71_21525</name>
</gene>
<name>A0ABS5F339_9PROT</name>
<evidence type="ECO:0000313" key="1">
    <source>
        <dbReference type="EMBL" id="MBR0666955.1"/>
    </source>
</evidence>
<sequence>MLHRLMLRGLSVEQCADAMGLSGRTVIRMRGELAARMRAAGKFSDPLLLRGKTDEFFDRLIEEALGPTLGAHIPFRERLDALKTALAIEESRQRFLSAAGVYRAYPTEIDPAAVRSMNPDAQRQVNEGMGRLSHFLDLIVRGSPELDAEIAADIECGKAMSSKDMLEAEGERSSTQDG</sequence>
<protein>
    <submittedName>
        <fullName evidence="1">Uncharacterized protein</fullName>
    </submittedName>
</protein>